<keyword evidence="1" id="KW-0812">Transmembrane</keyword>
<sequence length="395" mass="46176">MLSCTEYSIIFLSIFLIIVVRAINYSPRAILNVYQRPNGLFWVKTCFMYVVLLARKLKKKNSHIYLELEKPQTLSYHDLPIDGVYFNGASSNGDHLVVGTARRKNNLIDAFMYIKINASEFGLLETLKLPDTSLYQDETKEEWNVEGIKITPVEAMKKWDVYYDGKMKDNKNTKYDVKLRASWTTNLPIFNFDHDMDPWAMAKSMAYETWSKEYFKNLEENHQTHYEQHGQLEGVVTVNGTDYKLDLNTVRDHSFGVKREWRNFHRYGLHFFSAQNGDRFSVGMICMPISFSRLTMGYVYSKEDDKIYPVSDCDLQLYQHGENAEPPKDYAFSFCAGGKKYTVQVNVVDCPYFYLSKDWESKVVERLCKFKVNGVEGWGAAEWQYRNIQGRFVNK</sequence>
<dbReference type="Proteomes" id="UP001154078">
    <property type="component" value="Chromosome 4"/>
</dbReference>
<dbReference type="InterPro" id="IPR055492">
    <property type="entry name" value="DUF7064"/>
</dbReference>
<dbReference type="Pfam" id="PF23212">
    <property type="entry name" value="DUF7064"/>
    <property type="match status" value="1"/>
</dbReference>
<feature type="domain" description="DUF7064" evidence="2">
    <location>
        <begin position="270"/>
        <end position="384"/>
    </location>
</feature>
<keyword evidence="1" id="KW-0472">Membrane</keyword>
<dbReference type="EMBL" id="OV121135">
    <property type="protein sequence ID" value="CAH0555739.1"/>
    <property type="molecule type" value="Genomic_DNA"/>
</dbReference>
<evidence type="ECO:0000313" key="4">
    <source>
        <dbReference type="Proteomes" id="UP001154078"/>
    </source>
</evidence>
<name>A0A9P0B5R4_BRAAE</name>
<dbReference type="PANTHER" id="PTHR34717:SF1">
    <property type="entry name" value="EG:BACR7A4.20 PROTEIN"/>
    <property type="match status" value="1"/>
</dbReference>
<dbReference type="OrthoDB" id="5798273at2759"/>
<organism evidence="3 4">
    <name type="scientific">Brassicogethes aeneus</name>
    <name type="common">Rape pollen beetle</name>
    <name type="synonym">Meligethes aeneus</name>
    <dbReference type="NCBI Taxonomy" id="1431903"/>
    <lineage>
        <taxon>Eukaryota</taxon>
        <taxon>Metazoa</taxon>
        <taxon>Ecdysozoa</taxon>
        <taxon>Arthropoda</taxon>
        <taxon>Hexapoda</taxon>
        <taxon>Insecta</taxon>
        <taxon>Pterygota</taxon>
        <taxon>Neoptera</taxon>
        <taxon>Endopterygota</taxon>
        <taxon>Coleoptera</taxon>
        <taxon>Polyphaga</taxon>
        <taxon>Cucujiformia</taxon>
        <taxon>Nitidulidae</taxon>
        <taxon>Meligethinae</taxon>
        <taxon>Brassicogethes</taxon>
    </lineage>
</organism>
<proteinExistence type="predicted"/>
<dbReference type="AlphaFoldDB" id="A0A9P0B5R4"/>
<reference evidence="3" key="1">
    <citation type="submission" date="2021-12" db="EMBL/GenBank/DDBJ databases">
        <authorList>
            <person name="King R."/>
        </authorList>
    </citation>
    <scope>NUCLEOTIDE SEQUENCE</scope>
</reference>
<gene>
    <name evidence="3" type="ORF">MELIAE_LOCUS7025</name>
</gene>
<evidence type="ECO:0000259" key="2">
    <source>
        <dbReference type="Pfam" id="PF23212"/>
    </source>
</evidence>
<protein>
    <recommendedName>
        <fullName evidence="2">DUF7064 domain-containing protein</fullName>
    </recommendedName>
</protein>
<dbReference type="PANTHER" id="PTHR34717">
    <property type="entry name" value="EG:BACR7A4.20 PROTEIN"/>
    <property type="match status" value="1"/>
</dbReference>
<keyword evidence="4" id="KW-1185">Reference proteome</keyword>
<evidence type="ECO:0000313" key="3">
    <source>
        <dbReference type="EMBL" id="CAH0555739.1"/>
    </source>
</evidence>
<evidence type="ECO:0000256" key="1">
    <source>
        <dbReference type="SAM" id="Phobius"/>
    </source>
</evidence>
<keyword evidence="1" id="KW-1133">Transmembrane helix</keyword>
<accession>A0A9P0B5R4</accession>
<feature type="transmembrane region" description="Helical" evidence="1">
    <location>
        <begin position="7"/>
        <end position="27"/>
    </location>
</feature>